<dbReference type="Pfam" id="PF00395">
    <property type="entry name" value="SLH"/>
    <property type="match status" value="2"/>
</dbReference>
<sequence length="708" mass="77693">MRISTKETTWMPIELCWKKIMTGALAVTLVTGSASAVLSSPVAVHAAALTASTPFLDVNAGHWAEKHIAKLYFQGIIDGYKNTADGTSTFKPEKSVSQQEAVLMALRFAGLIDQAPTNSLIIFDESFVVSEFFKSYIELAFKEGLLDREEEYALAKADTANAWGSKPASREWVTKLIVKAIGQQAVANQLQNAASPFQDASSISTRYKGFVNAAFQLGLVKGMTETTFEPAKTITRASLATLFSRAQSSYPVDYEGQQSGVVSDLTSTSLTVYNDGKETTYALDSNTVYFHFNSEKPITKDQLLEYGDISVIGKDGKALYVEVESDTQHTKTVAGTFDRYNATDKTFYVWIDNKAQLFTYDESLVVEDADGKTVAIDTIKRDAKVTIVQDTFRKESRTLKLTTAVAPNTTTISGMVQNLDKESITILQDGKNLVSKFLDKSVTVQIEGLPNTSVSDLIPKVDVVELSINANEQVVAIKVQNRQMNKITAAQIINRAQDDKLLTVVDSNGKNAQALYITDATKFVYNGETMTRNAAMILLSQFKSIDISYSHNNVIILEFVDKYKGELVTVNETDQQVTIKIPSGDLITVPYTRAYIDLKDKPSATLSDLKKGATVTLDLVYDQFLIFQIKIHTNVQYEIVSVDSVNKKLKVKTGTEAAFELSTTDIEILKTDGTKGAFSQFKAGDRVNASYAGSTLEKLQSVTTSSNG</sequence>
<dbReference type="OrthoDB" id="2611444at2"/>
<feature type="domain" description="SLH" evidence="1">
    <location>
        <begin position="51"/>
        <end position="119"/>
    </location>
</feature>
<gene>
    <name evidence="2" type="ORF">D3P09_20860</name>
</gene>
<dbReference type="InterPro" id="IPR001119">
    <property type="entry name" value="SLH_dom"/>
</dbReference>
<dbReference type="EMBL" id="QXQB01000004">
    <property type="protein sequence ID" value="RJX38498.1"/>
    <property type="molecule type" value="Genomic_DNA"/>
</dbReference>
<reference evidence="2 3" key="1">
    <citation type="submission" date="2018-09" db="EMBL/GenBank/DDBJ databases">
        <title>Paenibacillus aracenensis nov. sp. isolated from a cave in southern Spain.</title>
        <authorList>
            <person name="Jurado V."/>
            <person name="Gutierrez-Patricio S."/>
            <person name="Gonzalez-Pimentel J.L."/>
            <person name="Miller A.Z."/>
            <person name="Laiz L."/>
            <person name="Saiz-Jimenez C."/>
        </authorList>
    </citation>
    <scope>NUCLEOTIDE SEQUENCE [LARGE SCALE GENOMIC DNA]</scope>
    <source>
        <strain evidence="2 3">JCM 19203</strain>
    </source>
</reference>
<dbReference type="AlphaFoldDB" id="A0A3A6PHM5"/>
<dbReference type="PROSITE" id="PS51272">
    <property type="entry name" value="SLH"/>
    <property type="match status" value="2"/>
</dbReference>
<dbReference type="Proteomes" id="UP000267798">
    <property type="component" value="Unassembled WGS sequence"/>
</dbReference>
<protein>
    <submittedName>
        <fullName evidence="2">S-layer homology domain-containing protein</fullName>
    </submittedName>
</protein>
<evidence type="ECO:0000259" key="1">
    <source>
        <dbReference type="PROSITE" id="PS51272"/>
    </source>
</evidence>
<organism evidence="2 3">
    <name type="scientific">Paenibacillus pinisoli</name>
    <dbReference type="NCBI Taxonomy" id="1276110"/>
    <lineage>
        <taxon>Bacteria</taxon>
        <taxon>Bacillati</taxon>
        <taxon>Bacillota</taxon>
        <taxon>Bacilli</taxon>
        <taxon>Bacillales</taxon>
        <taxon>Paenibacillaceae</taxon>
        <taxon>Paenibacillus</taxon>
    </lineage>
</organism>
<proteinExistence type="predicted"/>
<comment type="caution">
    <text evidence="2">The sequence shown here is derived from an EMBL/GenBank/DDBJ whole genome shotgun (WGS) entry which is preliminary data.</text>
</comment>
<feature type="domain" description="SLH" evidence="1">
    <location>
        <begin position="194"/>
        <end position="257"/>
    </location>
</feature>
<evidence type="ECO:0000313" key="2">
    <source>
        <dbReference type="EMBL" id="RJX38498.1"/>
    </source>
</evidence>
<keyword evidence="3" id="KW-1185">Reference proteome</keyword>
<evidence type="ECO:0000313" key="3">
    <source>
        <dbReference type="Proteomes" id="UP000267798"/>
    </source>
</evidence>
<name>A0A3A6PHM5_9BACL</name>
<accession>A0A3A6PHM5</accession>